<proteinExistence type="predicted"/>
<dbReference type="Pfam" id="PF02697">
    <property type="entry name" value="VAPB_antitox"/>
    <property type="match status" value="1"/>
</dbReference>
<reference evidence="3" key="1">
    <citation type="journal article" date="2015" name="MBio">
        <title>Genome-resolved metagenomic analysis reveals roles for candidate phyla and other microbial community members in biogeochemical transformations in oil reservoirs.</title>
        <authorList>
            <person name="Hu P."/>
            <person name="Tom L."/>
            <person name="Singh A."/>
            <person name="Thomas B.C."/>
            <person name="Baker B.J."/>
            <person name="Piceno Y.M."/>
            <person name="Andersen G.L."/>
            <person name="Banfield J.F."/>
        </authorList>
    </citation>
    <scope>NUCLEOTIDE SEQUENCE [LARGE SCALE GENOMIC DNA]</scope>
    <source>
        <strain evidence="3">56_747</strain>
    </source>
</reference>
<evidence type="ECO:0000313" key="4">
    <source>
        <dbReference type="Proteomes" id="UP000053961"/>
    </source>
</evidence>
<protein>
    <recommendedName>
        <fullName evidence="6">Antitoxin</fullName>
    </recommendedName>
</protein>
<keyword evidence="1" id="KW-1277">Toxin-antitoxin system</keyword>
<evidence type="ECO:0008006" key="6">
    <source>
        <dbReference type="Google" id="ProtNLM"/>
    </source>
</evidence>
<sequence>MHRRMGTKTLSIREETYEMLKGEKREGESFSDVIDRLMRREKINLEEYFGAIKDEDLLRGLEEDSKKIRELSRSRV</sequence>
<dbReference type="PATRIC" id="fig|301375.6.peg.1941"/>
<organism evidence="2 5">
    <name type="scientific">Methanothrix harundinacea</name>
    <dbReference type="NCBI Taxonomy" id="301375"/>
    <lineage>
        <taxon>Archaea</taxon>
        <taxon>Methanobacteriati</taxon>
        <taxon>Methanobacteriota</taxon>
        <taxon>Stenosarchaea group</taxon>
        <taxon>Methanomicrobia</taxon>
        <taxon>Methanotrichales</taxon>
        <taxon>Methanotrichaceae</taxon>
        <taxon>Methanothrix</taxon>
    </lineage>
</organism>
<reference evidence="4 5" key="2">
    <citation type="journal article" date="2015" name="MBio">
        <title>Genome-Resolved Metagenomic Analysis Reveals Roles for Candidate Phyla and Other Microbial Community Members in Biogeochemical Transformations in Oil Reservoirs.</title>
        <authorList>
            <person name="Hu P."/>
            <person name="Tom L."/>
            <person name="Singh A."/>
            <person name="Thomas B.C."/>
            <person name="Baker B.J."/>
            <person name="Piceno Y.M."/>
            <person name="Andersen G.L."/>
            <person name="Banfield J.F."/>
        </authorList>
    </citation>
    <scope>NUCLEOTIDE SEQUENCE [LARGE SCALE GENOMIC DNA]</scope>
    <source>
        <strain evidence="2">57_489</strain>
    </source>
</reference>
<dbReference type="InterPro" id="IPR003847">
    <property type="entry name" value="Put_antitoxin"/>
</dbReference>
<dbReference type="EMBL" id="LGHB01000002">
    <property type="protein sequence ID" value="KUK97535.1"/>
    <property type="molecule type" value="Genomic_DNA"/>
</dbReference>
<comment type="caution">
    <text evidence="2">The sequence shown here is derived from an EMBL/GenBank/DDBJ whole genome shotgun (WGS) entry which is preliminary data.</text>
</comment>
<dbReference type="Proteomes" id="UP000053961">
    <property type="component" value="Unassembled WGS sequence"/>
</dbReference>
<name>A0A101FSV0_9EURY</name>
<evidence type="ECO:0000256" key="1">
    <source>
        <dbReference type="ARBA" id="ARBA00022649"/>
    </source>
</evidence>
<dbReference type="AlphaFoldDB" id="A0A101FSV0"/>
<dbReference type="Proteomes" id="UP000057043">
    <property type="component" value="Unassembled WGS sequence"/>
</dbReference>
<gene>
    <name evidence="2" type="ORF">XD72_1783</name>
    <name evidence="3" type="ORF">XE07_0365</name>
</gene>
<evidence type="ECO:0000313" key="5">
    <source>
        <dbReference type="Proteomes" id="UP000057043"/>
    </source>
</evidence>
<dbReference type="EMBL" id="LGFT01000045">
    <property type="protein sequence ID" value="KUK43830.1"/>
    <property type="molecule type" value="Genomic_DNA"/>
</dbReference>
<evidence type="ECO:0000313" key="2">
    <source>
        <dbReference type="EMBL" id="KUK43830.1"/>
    </source>
</evidence>
<evidence type="ECO:0000313" key="3">
    <source>
        <dbReference type="EMBL" id="KUK97535.1"/>
    </source>
</evidence>
<accession>A0A101FSV0</accession>